<accession>A0A841HQH2</accession>
<dbReference type="Gene3D" id="3.20.20.450">
    <property type="entry name" value="EAL domain"/>
    <property type="match status" value="1"/>
</dbReference>
<dbReference type="AlphaFoldDB" id="A0A841HQH2"/>
<dbReference type="PANTHER" id="PTHR44757">
    <property type="entry name" value="DIGUANYLATE CYCLASE DGCP"/>
    <property type="match status" value="1"/>
</dbReference>
<dbReference type="GO" id="GO:0007165">
    <property type="term" value="P:signal transduction"/>
    <property type="evidence" value="ECO:0007669"/>
    <property type="project" value="InterPro"/>
</dbReference>
<dbReference type="Pfam" id="PF00672">
    <property type="entry name" value="HAMP"/>
    <property type="match status" value="1"/>
</dbReference>
<organism evidence="6 7">
    <name type="scientific">Povalibacter uvarum</name>
    <dbReference type="NCBI Taxonomy" id="732238"/>
    <lineage>
        <taxon>Bacteria</taxon>
        <taxon>Pseudomonadati</taxon>
        <taxon>Pseudomonadota</taxon>
        <taxon>Gammaproteobacteria</taxon>
        <taxon>Steroidobacterales</taxon>
        <taxon>Steroidobacteraceae</taxon>
        <taxon>Povalibacter</taxon>
    </lineage>
</organism>
<proteinExistence type="predicted"/>
<dbReference type="PROSITE" id="PS50887">
    <property type="entry name" value="GGDEF"/>
    <property type="match status" value="1"/>
</dbReference>
<evidence type="ECO:0000313" key="7">
    <source>
        <dbReference type="Proteomes" id="UP000588068"/>
    </source>
</evidence>
<keyword evidence="2" id="KW-0812">Transmembrane</keyword>
<dbReference type="Pfam" id="PF00990">
    <property type="entry name" value="GGDEF"/>
    <property type="match status" value="1"/>
</dbReference>
<evidence type="ECO:0000259" key="5">
    <source>
        <dbReference type="PROSITE" id="PS50887"/>
    </source>
</evidence>
<dbReference type="InterPro" id="IPR043128">
    <property type="entry name" value="Rev_trsase/Diguanyl_cyclase"/>
</dbReference>
<comment type="caution">
    <text evidence="6">The sequence shown here is derived from an EMBL/GenBank/DDBJ whole genome shotgun (WGS) entry which is preliminary data.</text>
</comment>
<protein>
    <submittedName>
        <fullName evidence="6">Diguanylate cyclase (GGDEF)-like protein</fullName>
    </submittedName>
</protein>
<dbReference type="InterPro" id="IPR052155">
    <property type="entry name" value="Biofilm_reg_signaling"/>
</dbReference>
<dbReference type="InterPro" id="IPR035919">
    <property type="entry name" value="EAL_sf"/>
</dbReference>
<dbReference type="Gene3D" id="3.30.70.270">
    <property type="match status" value="1"/>
</dbReference>
<dbReference type="SUPFAM" id="SSF141868">
    <property type="entry name" value="EAL domain-like"/>
    <property type="match status" value="1"/>
</dbReference>
<feature type="domain" description="EAL" evidence="3">
    <location>
        <begin position="588"/>
        <end position="842"/>
    </location>
</feature>
<keyword evidence="1" id="KW-0175">Coiled coil</keyword>
<dbReference type="SMART" id="SM00267">
    <property type="entry name" value="GGDEF"/>
    <property type="match status" value="1"/>
</dbReference>
<dbReference type="PROSITE" id="PS50883">
    <property type="entry name" value="EAL"/>
    <property type="match status" value="1"/>
</dbReference>
<evidence type="ECO:0000259" key="4">
    <source>
        <dbReference type="PROSITE" id="PS50885"/>
    </source>
</evidence>
<feature type="coiled-coil region" evidence="1">
    <location>
        <begin position="375"/>
        <end position="409"/>
    </location>
</feature>
<dbReference type="SUPFAM" id="SSF158472">
    <property type="entry name" value="HAMP domain-like"/>
    <property type="match status" value="1"/>
</dbReference>
<keyword evidence="2" id="KW-0472">Membrane</keyword>
<keyword evidence="2" id="KW-1133">Transmembrane helix</keyword>
<evidence type="ECO:0000256" key="2">
    <source>
        <dbReference type="SAM" id="Phobius"/>
    </source>
</evidence>
<dbReference type="CDD" id="cd06225">
    <property type="entry name" value="HAMP"/>
    <property type="match status" value="1"/>
</dbReference>
<dbReference type="Pfam" id="PF00563">
    <property type="entry name" value="EAL"/>
    <property type="match status" value="1"/>
</dbReference>
<reference evidence="6 7" key="1">
    <citation type="submission" date="2020-08" db="EMBL/GenBank/DDBJ databases">
        <title>Genomic Encyclopedia of Type Strains, Phase IV (KMG-IV): sequencing the most valuable type-strain genomes for metagenomic binning, comparative biology and taxonomic classification.</title>
        <authorList>
            <person name="Goeker M."/>
        </authorList>
    </citation>
    <scope>NUCLEOTIDE SEQUENCE [LARGE SCALE GENOMIC DNA]</scope>
    <source>
        <strain evidence="6 7">DSM 26723</strain>
    </source>
</reference>
<sequence length="879" mass="96023">MNLPEGNKTAVAVTPAFSAEAPPRFRPGMAARVALGFAVIAVAIFAANLITQQSTRNARQRMQQLVVEHEPVARATESLANAVSVYERLVMDRAERGSGSIKTVEVASQNVSDAASHYLSLANSQSADRALLDEFSVEVEDFRRAGSELVRTSTSQTARLKTYWTRLRELEETLNAPQDQAARFAGGVFASEHLLELSKLLAVVRERVSAGTPARNDAGLRQIVASESAFGRALQQHRTALVRAHGEAWVADVSDRFRALLAVRRSIFDGAADMEHQSAAFRDKGVALWAKVLTQLVTPARTALANADQLASEASLAADRELQLGSVLVLILLLAVSLVTVTSVTAPVRRLTEATRRLAAGATKTRVPRGGVRELDTLAAAFNHMAQQLEQAQEEVRRHQSELESRVTERTRELQLLAHHDPLTQLPNRRRLFAHLQSLLAHSQPPGSRVALLFIDLDNFKTINDSLGHEFGDRVLQAVGERLRQNPVFAGAFAARLGGDEFTVVFDGVDDVDALCTSVLEAFQSPLSVFGRELRLSASVGASLFPGHATDGPSLLRAADIALFHAKEAGRNRWSLFVPELLEVASSRFRTEQALRRAIERGEFELLYQPEICLETFTTPLVEALIRWHRPDGQVLTPGDFLGVAERFGLVMEISDWVLRTAIQDVARLRRDSWPTARVAINVSAHQLLAADFVARLSVLLEEYAVPAHCIEFELTENVLQTGIGTIAVLHRLRELGVSIAIDDFGIGYSSLTSLEQLPLTRVKIDRSLVASIDSGGSRSPAIVRSIIGLSRSLGLQVTAEGVERPSQMAHLCNDRGVQMQGYLISRPLPIAAVAGFAHNTPVLLRELMQSLPPVADIENTGTVRALRSAMRNRKEADG</sequence>
<dbReference type="GO" id="GO:0016020">
    <property type="term" value="C:membrane"/>
    <property type="evidence" value="ECO:0007669"/>
    <property type="project" value="InterPro"/>
</dbReference>
<dbReference type="RefSeq" id="WP_184334954.1">
    <property type="nucleotide sequence ID" value="NZ_JACHHZ010000005.1"/>
</dbReference>
<dbReference type="SUPFAM" id="SSF55073">
    <property type="entry name" value="Nucleotide cyclase"/>
    <property type="match status" value="1"/>
</dbReference>
<dbReference type="InterPro" id="IPR001633">
    <property type="entry name" value="EAL_dom"/>
</dbReference>
<dbReference type="Proteomes" id="UP000588068">
    <property type="component" value="Unassembled WGS sequence"/>
</dbReference>
<dbReference type="PROSITE" id="PS50885">
    <property type="entry name" value="HAMP"/>
    <property type="match status" value="1"/>
</dbReference>
<gene>
    <name evidence="6" type="ORF">HNQ60_004491</name>
</gene>
<feature type="transmembrane region" description="Helical" evidence="2">
    <location>
        <begin position="29"/>
        <end position="51"/>
    </location>
</feature>
<name>A0A841HQH2_9GAMM</name>
<dbReference type="CDD" id="cd01948">
    <property type="entry name" value="EAL"/>
    <property type="match status" value="1"/>
</dbReference>
<dbReference type="EMBL" id="JACHHZ010000005">
    <property type="protein sequence ID" value="MBB6095601.1"/>
    <property type="molecule type" value="Genomic_DNA"/>
</dbReference>
<evidence type="ECO:0000256" key="1">
    <source>
        <dbReference type="SAM" id="Coils"/>
    </source>
</evidence>
<dbReference type="InterPro" id="IPR003660">
    <property type="entry name" value="HAMP_dom"/>
</dbReference>
<evidence type="ECO:0000259" key="3">
    <source>
        <dbReference type="PROSITE" id="PS50883"/>
    </source>
</evidence>
<dbReference type="InterPro" id="IPR000160">
    <property type="entry name" value="GGDEF_dom"/>
</dbReference>
<dbReference type="InterPro" id="IPR029787">
    <property type="entry name" value="Nucleotide_cyclase"/>
</dbReference>
<feature type="domain" description="GGDEF" evidence="5">
    <location>
        <begin position="448"/>
        <end position="579"/>
    </location>
</feature>
<dbReference type="PANTHER" id="PTHR44757:SF2">
    <property type="entry name" value="BIOFILM ARCHITECTURE MAINTENANCE PROTEIN MBAA"/>
    <property type="match status" value="1"/>
</dbReference>
<keyword evidence="7" id="KW-1185">Reference proteome</keyword>
<dbReference type="NCBIfam" id="TIGR00254">
    <property type="entry name" value="GGDEF"/>
    <property type="match status" value="1"/>
</dbReference>
<dbReference type="CDD" id="cd01949">
    <property type="entry name" value="GGDEF"/>
    <property type="match status" value="1"/>
</dbReference>
<evidence type="ECO:0000313" key="6">
    <source>
        <dbReference type="EMBL" id="MBB6095601.1"/>
    </source>
</evidence>
<dbReference type="Gene3D" id="6.10.340.10">
    <property type="match status" value="1"/>
</dbReference>
<feature type="domain" description="HAMP" evidence="4">
    <location>
        <begin position="342"/>
        <end position="394"/>
    </location>
</feature>
<dbReference type="SMART" id="SM00052">
    <property type="entry name" value="EAL"/>
    <property type="match status" value="1"/>
</dbReference>
<feature type="transmembrane region" description="Helical" evidence="2">
    <location>
        <begin position="327"/>
        <end position="348"/>
    </location>
</feature>
<dbReference type="SMART" id="SM00304">
    <property type="entry name" value="HAMP"/>
    <property type="match status" value="1"/>
</dbReference>